<dbReference type="GO" id="GO:0016887">
    <property type="term" value="F:ATP hydrolysis activity"/>
    <property type="evidence" value="ECO:0007669"/>
    <property type="project" value="InterPro"/>
</dbReference>
<dbReference type="InterPro" id="IPR027417">
    <property type="entry name" value="P-loop_NTPase"/>
</dbReference>
<proteinExistence type="predicted"/>
<keyword evidence="3" id="KW-1185">Reference proteome</keyword>
<organism evidence="2 3">
    <name type="scientific">Proteiniclasticum aestuarii</name>
    <dbReference type="NCBI Taxonomy" id="2817862"/>
    <lineage>
        <taxon>Bacteria</taxon>
        <taxon>Bacillati</taxon>
        <taxon>Bacillota</taxon>
        <taxon>Clostridia</taxon>
        <taxon>Eubacteriales</taxon>
        <taxon>Clostridiaceae</taxon>
        <taxon>Proteiniclasticum</taxon>
    </lineage>
</organism>
<gene>
    <name evidence="2" type="ORF">J3A84_15045</name>
</gene>
<dbReference type="CDD" id="cd00009">
    <property type="entry name" value="AAA"/>
    <property type="match status" value="1"/>
</dbReference>
<dbReference type="Proteomes" id="UP000664218">
    <property type="component" value="Unassembled WGS sequence"/>
</dbReference>
<evidence type="ECO:0000313" key="3">
    <source>
        <dbReference type="Proteomes" id="UP000664218"/>
    </source>
</evidence>
<accession>A0A939H8T6</accession>
<feature type="domain" description="ATPase dynein-related AAA" evidence="1">
    <location>
        <begin position="21"/>
        <end position="160"/>
    </location>
</feature>
<dbReference type="RefSeq" id="WP_207600874.1">
    <property type="nucleotide sequence ID" value="NZ_JAFNJU010000020.1"/>
</dbReference>
<evidence type="ECO:0000313" key="2">
    <source>
        <dbReference type="EMBL" id="MBO1266349.1"/>
    </source>
</evidence>
<dbReference type="Pfam" id="PF07728">
    <property type="entry name" value="AAA_5"/>
    <property type="match status" value="1"/>
</dbReference>
<evidence type="ECO:0000259" key="1">
    <source>
        <dbReference type="Pfam" id="PF07728"/>
    </source>
</evidence>
<dbReference type="SUPFAM" id="SSF52540">
    <property type="entry name" value="P-loop containing nucleoside triphosphate hydrolases"/>
    <property type="match status" value="1"/>
</dbReference>
<comment type="caution">
    <text evidence="2">The sequence shown here is derived from an EMBL/GenBank/DDBJ whole genome shotgun (WGS) entry which is preliminary data.</text>
</comment>
<dbReference type="AlphaFoldDB" id="A0A939H8T6"/>
<dbReference type="Gene3D" id="3.40.50.300">
    <property type="entry name" value="P-loop containing nucleotide triphosphate hydrolases"/>
    <property type="match status" value="1"/>
</dbReference>
<dbReference type="GO" id="GO:0005524">
    <property type="term" value="F:ATP binding"/>
    <property type="evidence" value="ECO:0007669"/>
    <property type="project" value="InterPro"/>
</dbReference>
<name>A0A939H8T6_9CLOT</name>
<dbReference type="EMBL" id="JAFNJU010000020">
    <property type="protein sequence ID" value="MBO1266349.1"/>
    <property type="molecule type" value="Genomic_DNA"/>
</dbReference>
<sequence>MNYKETLEAVELSLLSRAVPLIIGESGIGKTSLIKDFAKRNDMYLVNIDANLLKEGEIGGLPMVVGGKTYYATHHKLMEIDAWLQNNPGRVMLFIDEINRCDHSVQQELMNLILNREINGYKLSHRVLVAAAMNPTNKMDSFRETDYQVVDMDPAQEDRFIWFNMDSDPKEWIRWGMEEGQIHEQVLQFISNFREYLSYNSEDEYIQATPRSWERVSNALKVFEKRNYEPKTLYHLVKGNVGTRLAQEFTAFLEENRNPLISPDDLYEMDVLGQFVRDEISQASHSRLYILAKNMILKLRDRMTEKHGDRFSEVLNLMPKDLRISVMKELKSDYPDVYPLLLNSDTFIEGFFDCYGRS</sequence>
<reference evidence="2" key="1">
    <citation type="submission" date="2021-03" db="EMBL/GenBank/DDBJ databases">
        <title>Proteiniclasticum marinus sp. nov., isolated from tidal flat sediment.</title>
        <authorList>
            <person name="Namirimu T."/>
            <person name="Yang J.-A."/>
            <person name="Yang S.-H."/>
            <person name="Kim Y.-J."/>
            <person name="Kwon K.K."/>
        </authorList>
    </citation>
    <scope>NUCLEOTIDE SEQUENCE</scope>
    <source>
        <strain evidence="2">SCR006</strain>
    </source>
</reference>
<protein>
    <submittedName>
        <fullName evidence="2">AAA family ATPase</fullName>
    </submittedName>
</protein>
<dbReference type="InterPro" id="IPR011704">
    <property type="entry name" value="ATPase_dyneun-rel_AAA"/>
</dbReference>